<gene>
    <name evidence="2" type="ORF">I4641_21820</name>
</gene>
<keyword evidence="1" id="KW-0472">Membrane</keyword>
<feature type="transmembrane region" description="Helical" evidence="1">
    <location>
        <begin position="12"/>
        <end position="37"/>
    </location>
</feature>
<comment type="caution">
    <text evidence="2">The sequence shown here is derived from an EMBL/GenBank/DDBJ whole genome shotgun (WGS) entry which is preliminary data.</text>
</comment>
<keyword evidence="1" id="KW-1133">Transmembrane helix</keyword>
<evidence type="ECO:0000256" key="1">
    <source>
        <dbReference type="SAM" id="Phobius"/>
    </source>
</evidence>
<organism evidence="2 3">
    <name type="scientific">Waterburya agarophytonicola KI4</name>
    <dbReference type="NCBI Taxonomy" id="2874699"/>
    <lineage>
        <taxon>Bacteria</taxon>
        <taxon>Bacillati</taxon>
        <taxon>Cyanobacteriota</taxon>
        <taxon>Cyanophyceae</taxon>
        <taxon>Pleurocapsales</taxon>
        <taxon>Hyellaceae</taxon>
        <taxon>Waterburya</taxon>
        <taxon>Waterburya agarophytonicola</taxon>
    </lineage>
</organism>
<evidence type="ECO:0000313" key="2">
    <source>
        <dbReference type="EMBL" id="MCC0179598.1"/>
    </source>
</evidence>
<dbReference type="RefSeq" id="WP_229642697.1">
    <property type="nucleotide sequence ID" value="NZ_JADWDC010000096.1"/>
</dbReference>
<name>A0A964BTW3_9CYAN</name>
<dbReference type="Proteomes" id="UP000729733">
    <property type="component" value="Unassembled WGS sequence"/>
</dbReference>
<keyword evidence="1" id="KW-0812">Transmembrane</keyword>
<accession>A0A964BTW3</accession>
<dbReference type="Pfam" id="PF19713">
    <property type="entry name" value="DUF6208"/>
    <property type="match status" value="1"/>
</dbReference>
<protein>
    <submittedName>
        <fullName evidence="2">Uncharacterized protein</fullName>
    </submittedName>
</protein>
<dbReference type="AlphaFoldDB" id="A0A964BTW3"/>
<evidence type="ECO:0000313" key="3">
    <source>
        <dbReference type="Proteomes" id="UP000729733"/>
    </source>
</evidence>
<keyword evidence="3" id="KW-1185">Reference proteome</keyword>
<sequence>MDKIFLLWEIPLALASFVFYKVMKFIIGNLFTIYLAIDKKKASQWRVLSQKTINAPLVLPVLMTKGPRWNTHAIIGTLGPFFVNETLEIDIDTANKSARSWIAVVYSFPAYKTITSIESEKINSDSSWHTIKLPAGKYSLGVRYYNRFDTINYPAVKVDWEPYVEAYNIPNNINDYYHNLIEAKNWFYSSLHYYIFTILKLRNYLPESFVRREFLPVGAPATHFAYNYLESQQALEISIKPEILQQFDIYFTLYDRSSLPLSWCIIKEVEYSLSPQDTKGYFLLRVRPKPEFATTTVKVKSQLLSLTDSMQTWSVHS</sequence>
<proteinExistence type="predicted"/>
<dbReference type="EMBL" id="JADWDC010000096">
    <property type="protein sequence ID" value="MCC0179598.1"/>
    <property type="molecule type" value="Genomic_DNA"/>
</dbReference>
<dbReference type="InterPro" id="IPR046180">
    <property type="entry name" value="DUF6208"/>
</dbReference>
<reference evidence="2" key="1">
    <citation type="journal article" date="2021" name="Antonie Van Leeuwenhoek">
        <title>Draft genome and description of Waterburya agarophytonicola gen. nov. sp. nov. (Pleurocapsales, Cyanobacteria): a seaweed symbiont.</title>
        <authorList>
            <person name="Bonthond G."/>
            <person name="Shalygin S."/>
            <person name="Bayer T."/>
            <person name="Weinberger F."/>
        </authorList>
    </citation>
    <scope>NUCLEOTIDE SEQUENCE</scope>
    <source>
        <strain evidence="2">KI4</strain>
    </source>
</reference>